<keyword evidence="3" id="KW-1185">Reference proteome</keyword>
<dbReference type="OrthoDB" id="8557870at2"/>
<proteinExistence type="predicted"/>
<dbReference type="STRING" id="391936.S7S_14320"/>
<sequence length="241" mass="26810">MNPNANPVSNPFVRGYNGLSIQRMIAIAYDDDCPLTYLPLHASQSHLRDDQILRFECVFCDDFTLITQGQAVPDELDAQCRNHGFARTVIYAVMADDFGTPVHVGDTYSEEAARDVVRRLTFDTGHYSRCWEISSGHLPEETMQYLEDLADTSTLTGLLFEAFRIPDSDAVGVKLIATPWTDANLEIVDGRDVQALYNEQANARVPSSLLNVLHLAAMADVRVLIFDPNAAILDGLPVYEE</sequence>
<dbReference type="InterPro" id="IPR046025">
    <property type="entry name" value="DUF5983"/>
</dbReference>
<gene>
    <name evidence="2" type="ORF">S7S_14320</name>
</gene>
<dbReference type="AlphaFoldDB" id="A0A0B4XPX1"/>
<accession>A0A0B4XPX1</accession>
<dbReference type="EMBL" id="CP004387">
    <property type="protein sequence ID" value="AJD49276.1"/>
    <property type="molecule type" value="Genomic_DNA"/>
</dbReference>
<evidence type="ECO:0000313" key="3">
    <source>
        <dbReference type="Proteomes" id="UP000006764"/>
    </source>
</evidence>
<dbReference type="Proteomes" id="UP000006764">
    <property type="component" value="Chromosome"/>
</dbReference>
<dbReference type="HOGENOM" id="CLU_112900_0_0_6"/>
<evidence type="ECO:0000313" key="2">
    <source>
        <dbReference type="EMBL" id="AJD49276.1"/>
    </source>
</evidence>
<protein>
    <recommendedName>
        <fullName evidence="1">DUF5983 domain-containing protein</fullName>
    </recommendedName>
</protein>
<dbReference type="Pfam" id="PF19419">
    <property type="entry name" value="DUF5983"/>
    <property type="match status" value="1"/>
</dbReference>
<dbReference type="KEGG" id="apac:S7S_14320"/>
<feature type="domain" description="DUF5983" evidence="1">
    <location>
        <begin position="130"/>
        <end position="240"/>
    </location>
</feature>
<evidence type="ECO:0000259" key="1">
    <source>
        <dbReference type="Pfam" id="PF19419"/>
    </source>
</evidence>
<dbReference type="RefSeq" id="WP_008733906.1">
    <property type="nucleotide sequence ID" value="NZ_CP004387.1"/>
</dbReference>
<reference evidence="2 3" key="1">
    <citation type="journal article" date="2012" name="J. Bacteriol.">
        <title>Genome sequence of an alkane-degrading bacterium, Alcanivorax pacificus type strain W11-5, isolated from deep sea sediment.</title>
        <authorList>
            <person name="Lai Q."/>
            <person name="Shao Z."/>
        </authorList>
    </citation>
    <scope>NUCLEOTIDE SEQUENCE [LARGE SCALE GENOMIC DNA]</scope>
    <source>
        <strain evidence="2 3">W11-5</strain>
    </source>
</reference>
<organism evidence="2 3">
    <name type="scientific">Isoalcanivorax pacificus W11-5</name>
    <dbReference type="NCBI Taxonomy" id="391936"/>
    <lineage>
        <taxon>Bacteria</taxon>
        <taxon>Pseudomonadati</taxon>
        <taxon>Pseudomonadota</taxon>
        <taxon>Gammaproteobacteria</taxon>
        <taxon>Oceanospirillales</taxon>
        <taxon>Alcanivoracaceae</taxon>
        <taxon>Isoalcanivorax</taxon>
    </lineage>
</organism>
<name>A0A0B4XPX1_9GAMM</name>